<evidence type="ECO:0000313" key="2">
    <source>
        <dbReference type="EMBL" id="ASZ74582.1"/>
    </source>
</evidence>
<reference evidence="3" key="1">
    <citation type="submission" date="2017-08" db="EMBL/GenBank/DDBJ databases">
        <authorList>
            <person name="de Groot N.N."/>
        </authorList>
    </citation>
    <scope>NUCLEOTIDE SEQUENCE [LARGE SCALE GENOMIC DNA]</scope>
</reference>
<accession>A0A249XS54</accession>
<proteinExistence type="predicted"/>
<feature type="coiled-coil region" evidence="1">
    <location>
        <begin position="9"/>
        <end position="43"/>
    </location>
</feature>
<organism evidence="2 3">
    <name type="scientific">Mycobacterium phage Phabba</name>
    <dbReference type="NCBI Taxonomy" id="2027899"/>
    <lineage>
        <taxon>Viruses</taxon>
        <taxon>Duplodnaviria</taxon>
        <taxon>Heunggongvirae</taxon>
        <taxon>Uroviricota</taxon>
        <taxon>Caudoviricetes</taxon>
        <taxon>Ceeclamvirinae</taxon>
        <taxon>Myrnavirus</taxon>
        <taxon>Myrnavirus phabba</taxon>
        <taxon>Myranavirus phabba</taxon>
    </lineage>
</organism>
<keyword evidence="3" id="KW-1185">Reference proteome</keyword>
<dbReference type="EMBL" id="MF668280">
    <property type="protein sequence ID" value="ASZ74582.1"/>
    <property type="molecule type" value="Genomic_DNA"/>
</dbReference>
<name>A0A249XS54_9CAUD</name>
<evidence type="ECO:0000256" key="1">
    <source>
        <dbReference type="SAM" id="Coils"/>
    </source>
</evidence>
<evidence type="ECO:0000313" key="3">
    <source>
        <dbReference type="Proteomes" id="UP000226037"/>
    </source>
</evidence>
<dbReference type="Proteomes" id="UP000226037">
    <property type="component" value="Segment"/>
</dbReference>
<gene>
    <name evidence="2" type="ORF">SEA_PHABBA_7</name>
</gene>
<sequence length="64" mass="7112">MSAAEVTPEKDARWARDCAQRELEALKDEALRLSEQRDRILAQAEAAAARWDAANEKLVELGCA</sequence>
<protein>
    <submittedName>
        <fullName evidence="2">Uncharacterized protein</fullName>
    </submittedName>
</protein>
<keyword evidence="1" id="KW-0175">Coiled coil</keyword>